<keyword evidence="4" id="KW-1185">Reference proteome</keyword>
<accession>A0A1N6E5U5</accession>
<keyword evidence="1" id="KW-1133">Transmembrane helix</keyword>
<protein>
    <submittedName>
        <fullName evidence="3">XrtN system VIT domain protein</fullName>
    </submittedName>
</protein>
<dbReference type="Pfam" id="PF08487">
    <property type="entry name" value="VIT"/>
    <property type="match status" value="1"/>
</dbReference>
<feature type="domain" description="VIT" evidence="2">
    <location>
        <begin position="316"/>
        <end position="449"/>
    </location>
</feature>
<dbReference type="NCBIfam" id="TIGR04477">
    <property type="entry name" value="sorted_by_XrtN"/>
    <property type="match status" value="1"/>
</dbReference>
<dbReference type="AlphaFoldDB" id="A0A1N6E5U5"/>
<dbReference type="STRING" id="536979.SAMN04488055_1325"/>
<evidence type="ECO:0000256" key="1">
    <source>
        <dbReference type="SAM" id="Phobius"/>
    </source>
</evidence>
<dbReference type="RefSeq" id="WP_074238476.1">
    <property type="nucleotide sequence ID" value="NZ_FSRA01000001.1"/>
</dbReference>
<keyword evidence="1" id="KW-0812">Transmembrane</keyword>
<dbReference type="OrthoDB" id="1801976at2"/>
<feature type="transmembrane region" description="Helical" evidence="1">
    <location>
        <begin position="191"/>
        <end position="212"/>
    </location>
</feature>
<feature type="transmembrane region" description="Helical" evidence="1">
    <location>
        <begin position="39"/>
        <end position="61"/>
    </location>
</feature>
<feature type="transmembrane region" description="Helical" evidence="1">
    <location>
        <begin position="154"/>
        <end position="179"/>
    </location>
</feature>
<evidence type="ECO:0000313" key="4">
    <source>
        <dbReference type="Proteomes" id="UP000185003"/>
    </source>
</evidence>
<proteinExistence type="predicted"/>
<feature type="transmembrane region" description="Helical" evidence="1">
    <location>
        <begin position="127"/>
        <end position="148"/>
    </location>
</feature>
<feature type="transmembrane region" description="Helical" evidence="1">
    <location>
        <begin position="68"/>
        <end position="84"/>
    </location>
</feature>
<organism evidence="3 4">
    <name type="scientific">Chitinophaga niabensis</name>
    <dbReference type="NCBI Taxonomy" id="536979"/>
    <lineage>
        <taxon>Bacteria</taxon>
        <taxon>Pseudomonadati</taxon>
        <taxon>Bacteroidota</taxon>
        <taxon>Chitinophagia</taxon>
        <taxon>Chitinophagales</taxon>
        <taxon>Chitinophagaceae</taxon>
        <taxon>Chitinophaga</taxon>
    </lineage>
</organism>
<feature type="transmembrane region" description="Helical" evidence="1">
    <location>
        <begin position="12"/>
        <end position="33"/>
    </location>
</feature>
<dbReference type="PROSITE" id="PS51468">
    <property type="entry name" value="VIT"/>
    <property type="match status" value="1"/>
</dbReference>
<dbReference type="InterPro" id="IPR031005">
    <property type="entry name" value="Sorted_by_XrtN"/>
</dbReference>
<dbReference type="Proteomes" id="UP000185003">
    <property type="component" value="Unassembled WGS sequence"/>
</dbReference>
<dbReference type="InterPro" id="IPR013694">
    <property type="entry name" value="VIT"/>
</dbReference>
<dbReference type="EMBL" id="FSRA01000001">
    <property type="protein sequence ID" value="SIN78366.1"/>
    <property type="molecule type" value="Genomic_DNA"/>
</dbReference>
<evidence type="ECO:0000313" key="3">
    <source>
        <dbReference type="EMBL" id="SIN78366.1"/>
    </source>
</evidence>
<gene>
    <name evidence="3" type="ORF">SAMN04488055_1325</name>
</gene>
<evidence type="ECO:0000259" key="2">
    <source>
        <dbReference type="PROSITE" id="PS51468"/>
    </source>
</evidence>
<reference evidence="3 4" key="1">
    <citation type="submission" date="2016-11" db="EMBL/GenBank/DDBJ databases">
        <authorList>
            <person name="Jaros S."/>
            <person name="Januszkiewicz K."/>
            <person name="Wedrychowicz H."/>
        </authorList>
    </citation>
    <scope>NUCLEOTIDE SEQUENCE [LARGE SCALE GENOMIC DNA]</scope>
    <source>
        <strain evidence="3 4">DSM 24787</strain>
    </source>
</reference>
<sequence>MQTVKDKLLNYRYISLLALLLLNFIVYVIGNTYSENEDLVMRLFFIHYICAVAAFIARAFTKKEERKGTLTPVLLLFLVSAYSLNRVMNIFHENTAWFSAVLVITGINLLLFHFYENMPKPVRAIMCFVLGVSFVVMIYLACYLVPIYGMAVPAILALGISIHAFIPLFLLIHIWYLFYMHIRYHFKAGRWSVLSGFTFSIIVITVFTMAMASEVKQLNRIYNRTSAEGISALPPWAEAAKKMDGNWIEDRVLKADFIYLLPRWFDWRLFDMPSRNFNDSRLHDPLVVIASGFIPKIIASNEERIKILETLFDARHEAQERLWSGEDLYTDYVNTKVRIWPKLHLAYTEKVITVVNPGRERWRSEKEGIYTFHLPEGAVVTALSLWINGKEEKGILTTKHKADTAYREIVGVEQRDPSVVHWQEGNTVSVRVFPVLSNGSRQFKIGFTAPLKVSEDKLVYENVYFDGPTAKRAAEDRTIEFVTEPVKPDQPLNYEGNYRADWKLTFKNENIQSNTFAFNGKGYTIKPYIPEREPVQTNAIYLDVNQAWSERELHEVLLLIGKTPVYVWAGEKMVPATKELLKDLLKQRFSLFPVYKIKDPASALLITKSTSVSPTLDELEGSRFKTELSAWLSQETLPKIRLLDLGTQLSPYLKSLKEFRVFRYEKGGLLLLKILMDTRTFASDTESDNKVVMDEANIAIEQNADSVTTGDAPDHLMRLFAYNHILQKAGKGLLTGKEGQDSLIPIAQEAYVVSPISSLIVLESQADYDKFKIKDSDNSLKNASMKSNGAVPEPHEWVLIILVLLTFTYVKLRPKWIKVNV</sequence>
<feature type="transmembrane region" description="Helical" evidence="1">
    <location>
        <begin position="96"/>
        <end position="115"/>
    </location>
</feature>
<keyword evidence="1" id="KW-0472">Membrane</keyword>
<name>A0A1N6E5U5_9BACT</name>